<accession>A0A1I0UZD6</accession>
<dbReference type="GO" id="GO:0051301">
    <property type="term" value="P:cell division"/>
    <property type="evidence" value="ECO:0007669"/>
    <property type="project" value="UniProtKB-KW"/>
</dbReference>
<evidence type="ECO:0000313" key="5">
    <source>
        <dbReference type="Proteomes" id="UP000198838"/>
    </source>
</evidence>
<dbReference type="InterPro" id="IPR003768">
    <property type="entry name" value="ScpA"/>
</dbReference>
<comment type="function">
    <text evidence="3">Participates in chromosomal partition during cell division. May act via the formation of a condensin-like complex containing Smc and ScpB that pull DNA away from mid-cell into both cell halves.</text>
</comment>
<dbReference type="RefSeq" id="WP_092869794.1">
    <property type="nucleotide sequence ID" value="NZ_FOJY01000001.1"/>
</dbReference>
<keyword evidence="3" id="KW-0132">Cell division</keyword>
<evidence type="ECO:0000313" key="4">
    <source>
        <dbReference type="EMBL" id="SFA69454.1"/>
    </source>
</evidence>
<evidence type="ECO:0000256" key="3">
    <source>
        <dbReference type="HAMAP-Rule" id="MF_01805"/>
    </source>
</evidence>
<evidence type="ECO:0000256" key="1">
    <source>
        <dbReference type="ARBA" id="ARBA00022829"/>
    </source>
</evidence>
<comment type="subunit">
    <text evidence="3">Component of a cohesin-like complex composed of ScpA, ScpB and the Smc homodimer, in which ScpA and ScpB bind to the head domain of Smc. The presence of the three proteins is required for the association of the complex with DNA.</text>
</comment>
<dbReference type="PANTHER" id="PTHR33969">
    <property type="entry name" value="SEGREGATION AND CONDENSATION PROTEIN A"/>
    <property type="match status" value="1"/>
</dbReference>
<dbReference type="Proteomes" id="UP000198838">
    <property type="component" value="Unassembled WGS sequence"/>
</dbReference>
<dbReference type="GO" id="GO:0005737">
    <property type="term" value="C:cytoplasm"/>
    <property type="evidence" value="ECO:0007669"/>
    <property type="project" value="UniProtKB-SubCell"/>
</dbReference>
<comment type="similarity">
    <text evidence="3">Belongs to the ScpA family.</text>
</comment>
<keyword evidence="5" id="KW-1185">Reference proteome</keyword>
<dbReference type="PANTHER" id="PTHR33969:SF2">
    <property type="entry name" value="SEGREGATION AND CONDENSATION PROTEIN A"/>
    <property type="match status" value="1"/>
</dbReference>
<dbReference type="GO" id="GO:0006260">
    <property type="term" value="P:DNA replication"/>
    <property type="evidence" value="ECO:0007669"/>
    <property type="project" value="UniProtKB-UniRule"/>
</dbReference>
<gene>
    <name evidence="3" type="primary">scpA</name>
    <name evidence="4" type="ORF">SAMN05216249_10170</name>
</gene>
<organism evidence="4 5">
    <name type="scientific">Acetitomaculum ruminis DSM 5522</name>
    <dbReference type="NCBI Taxonomy" id="1120918"/>
    <lineage>
        <taxon>Bacteria</taxon>
        <taxon>Bacillati</taxon>
        <taxon>Bacillota</taxon>
        <taxon>Clostridia</taxon>
        <taxon>Lachnospirales</taxon>
        <taxon>Lachnospiraceae</taxon>
        <taxon>Acetitomaculum</taxon>
    </lineage>
</organism>
<dbReference type="Pfam" id="PF02616">
    <property type="entry name" value="SMC_ScpA"/>
    <property type="match status" value="1"/>
</dbReference>
<keyword evidence="3" id="KW-0131">Cell cycle</keyword>
<protein>
    <recommendedName>
        <fullName evidence="2 3">Segregation and condensation protein A</fullName>
    </recommendedName>
</protein>
<dbReference type="Gene3D" id="6.10.250.2410">
    <property type="match status" value="1"/>
</dbReference>
<comment type="subcellular location">
    <subcellularLocation>
        <location evidence="3">Cytoplasm</location>
    </subcellularLocation>
    <text evidence="3">Associated with two foci at the outer edges of the nucleoid region in young cells, and at four foci within both cell halves in older cells.</text>
</comment>
<proteinExistence type="inferred from homology"/>
<dbReference type="OrthoDB" id="9811016at2"/>
<dbReference type="InterPro" id="IPR023093">
    <property type="entry name" value="ScpA-like_C"/>
</dbReference>
<dbReference type="GO" id="GO:0007059">
    <property type="term" value="P:chromosome segregation"/>
    <property type="evidence" value="ECO:0007669"/>
    <property type="project" value="UniProtKB-UniRule"/>
</dbReference>
<dbReference type="STRING" id="1120918.SAMN05216249_10170"/>
<sequence length="253" mass="29742">MDLAFKLDAFEGPLDLLLHLIQKNKVKITDIPIAEITRQYLQYIEDISYMDLELASDFLYMAAKLLEIKSAMLLPKKNEEGEEIDPRQELVSNLLEYKLYKYVSRELDYRFKNAEPVLYGKGAMPKEVLEYRPEIKTEELFEDMNLYDLFSTFKMLLLRSDEKIDPVRSKFGKIPKETVTMAEKLDELRDFAKKRNKFRFSEFVKNDYTKMDIIVSFICLLELVRKGKLLVLQNEMTDDIQISIVEESGADIE</sequence>
<dbReference type="HAMAP" id="MF_01805">
    <property type="entry name" value="ScpA"/>
    <property type="match status" value="1"/>
</dbReference>
<reference evidence="4 5" key="1">
    <citation type="submission" date="2016-10" db="EMBL/GenBank/DDBJ databases">
        <authorList>
            <person name="de Groot N.N."/>
        </authorList>
    </citation>
    <scope>NUCLEOTIDE SEQUENCE [LARGE SCALE GENOMIC DNA]</scope>
    <source>
        <strain evidence="4 5">DSM 5522</strain>
    </source>
</reference>
<evidence type="ECO:0000256" key="2">
    <source>
        <dbReference type="ARBA" id="ARBA00044777"/>
    </source>
</evidence>
<name>A0A1I0UZD6_9FIRM</name>
<dbReference type="AlphaFoldDB" id="A0A1I0UZD6"/>
<dbReference type="EMBL" id="FOJY01000001">
    <property type="protein sequence ID" value="SFA69454.1"/>
    <property type="molecule type" value="Genomic_DNA"/>
</dbReference>
<dbReference type="Gene3D" id="1.10.10.580">
    <property type="entry name" value="Structural maintenance of chromosome 1. Chain E"/>
    <property type="match status" value="1"/>
</dbReference>
<keyword evidence="1 3" id="KW-0159">Chromosome partition</keyword>
<keyword evidence="3" id="KW-0963">Cytoplasm</keyword>